<name>A0A5R9KM66_9BACT</name>
<organism evidence="1 2">
    <name type="scientific">Dyadobacter luticola</name>
    <dbReference type="NCBI Taxonomy" id="1979387"/>
    <lineage>
        <taxon>Bacteria</taxon>
        <taxon>Pseudomonadati</taxon>
        <taxon>Bacteroidota</taxon>
        <taxon>Cytophagia</taxon>
        <taxon>Cytophagales</taxon>
        <taxon>Spirosomataceae</taxon>
        <taxon>Dyadobacter</taxon>
    </lineage>
</organism>
<reference evidence="1 2" key="1">
    <citation type="submission" date="2019-05" db="EMBL/GenBank/DDBJ databases">
        <authorList>
            <person name="Qu J.-H."/>
        </authorList>
    </citation>
    <scope>NUCLEOTIDE SEQUENCE [LARGE SCALE GENOMIC DNA]</scope>
    <source>
        <strain evidence="1 2">T17</strain>
    </source>
</reference>
<dbReference type="EMBL" id="VCEJ01000009">
    <property type="protein sequence ID" value="TLU97317.1"/>
    <property type="molecule type" value="Genomic_DNA"/>
</dbReference>
<dbReference type="Proteomes" id="UP000306402">
    <property type="component" value="Unassembled WGS sequence"/>
</dbReference>
<dbReference type="OrthoDB" id="1450254at2"/>
<sequence length="195" mass="21871">MDSFAIAQNFLLDKNQSGSFLAGQIAKSDNKFSKALSIGYTIDGRIDLSLSASHVNGPHIGTHLIVNPMVSFIIIKQNHIPLSLSVYSEYQTKKYTRTDAIKDQTWAVGSGLYHKWLIGKTFSINPGIYFHRSFTNRSLDTYKEHLNSNGFGLQTSFLIKNFQVTPKVSHFREETVFSIEIGVIFFGAKSIESLN</sequence>
<evidence type="ECO:0000313" key="1">
    <source>
        <dbReference type="EMBL" id="TLU97317.1"/>
    </source>
</evidence>
<comment type="caution">
    <text evidence="1">The sequence shown here is derived from an EMBL/GenBank/DDBJ whole genome shotgun (WGS) entry which is preliminary data.</text>
</comment>
<evidence type="ECO:0008006" key="3">
    <source>
        <dbReference type="Google" id="ProtNLM"/>
    </source>
</evidence>
<evidence type="ECO:0000313" key="2">
    <source>
        <dbReference type="Proteomes" id="UP000306402"/>
    </source>
</evidence>
<gene>
    <name evidence="1" type="ORF">FEN17_26370</name>
</gene>
<dbReference type="AlphaFoldDB" id="A0A5R9KM66"/>
<proteinExistence type="predicted"/>
<keyword evidence="2" id="KW-1185">Reference proteome</keyword>
<accession>A0A5R9KM66</accession>
<dbReference type="RefSeq" id="WP_138368432.1">
    <property type="nucleotide sequence ID" value="NZ_VCEJ01000009.1"/>
</dbReference>
<protein>
    <recommendedName>
        <fullName evidence="3">Outer membrane protein beta-barrel domain-containing protein</fullName>
    </recommendedName>
</protein>